<feature type="compositionally biased region" description="Polar residues" evidence="17">
    <location>
        <begin position="316"/>
        <end position="326"/>
    </location>
</feature>
<proteinExistence type="inferred from homology"/>
<evidence type="ECO:0000313" key="20">
    <source>
        <dbReference type="RefSeq" id="XP_036693990.1"/>
    </source>
</evidence>
<keyword evidence="7" id="KW-0547">Nucleotide-binding</keyword>
<dbReference type="CTD" id="10966"/>
<dbReference type="GeneTree" id="ENSGT00940000161207"/>
<evidence type="ECO:0000256" key="5">
    <source>
        <dbReference type="ARBA" id="ARBA00011984"/>
    </source>
</evidence>
<evidence type="ECO:0000256" key="1">
    <source>
        <dbReference type="ARBA" id="ARBA00001946"/>
    </source>
</evidence>
<evidence type="ECO:0000313" key="19">
    <source>
        <dbReference type="Proteomes" id="UP000694857"/>
    </source>
</evidence>
<dbReference type="GO" id="GO:0031258">
    <property type="term" value="C:lamellipodium membrane"/>
    <property type="evidence" value="ECO:0007669"/>
    <property type="project" value="Ensembl"/>
</dbReference>
<evidence type="ECO:0000256" key="7">
    <source>
        <dbReference type="ARBA" id="ARBA00022741"/>
    </source>
</evidence>
<evidence type="ECO:0000256" key="14">
    <source>
        <dbReference type="ARBA" id="ARBA00023288"/>
    </source>
</evidence>
<evidence type="ECO:0000256" key="10">
    <source>
        <dbReference type="ARBA" id="ARBA00022842"/>
    </source>
</evidence>
<keyword evidence="6" id="KW-0479">Metal-binding</keyword>
<sequence>MSTGGSPVRAYDFLLKFLLVGDSDVGKGEILASLQDGAAESPYGHPAGIDYKTTTILLDGRRVKLQLWDTSGQGRFCTIFRSYSRGAQGVILVYDIANRWSFDGIDRWIKEINEHAPGVPKILVGNRLHLAFKRQVPTEQAQAYAERLGVTFFEVSPLCNFNITESFMELARIVLLRHGMDRLWRPSKGDESRTIHLQSLHVGTGTELAGAVLPGSGVLHARAPGGQAAAAHGPQEPPQVLLNGQRPECQGDARPPLFPHHQLRPQEDQPPKSEGRPPSPEPPKTLHQKQLQSLLRRARGRGVARVGGRRPLWMQTPANVTVTTRP</sequence>
<evidence type="ECO:0000256" key="6">
    <source>
        <dbReference type="ARBA" id="ARBA00022723"/>
    </source>
</evidence>
<dbReference type="Proteomes" id="UP000694857">
    <property type="component" value="Chromosome 20"/>
</dbReference>
<dbReference type="Pfam" id="PF00071">
    <property type="entry name" value="Ras"/>
    <property type="match status" value="1"/>
</dbReference>
<dbReference type="EC" id="3.6.5.2" evidence="5"/>
<dbReference type="GO" id="GO:1902743">
    <property type="term" value="P:regulation of lamellipodium organization"/>
    <property type="evidence" value="ECO:0007669"/>
    <property type="project" value="Ensembl"/>
</dbReference>
<dbReference type="GO" id="GO:0001726">
    <property type="term" value="C:ruffle"/>
    <property type="evidence" value="ECO:0007669"/>
    <property type="project" value="Ensembl"/>
</dbReference>
<dbReference type="GO" id="GO:1990748">
    <property type="term" value="P:cellular detoxification"/>
    <property type="evidence" value="ECO:0007669"/>
    <property type="project" value="Ensembl"/>
</dbReference>
<dbReference type="GO" id="GO:0043161">
    <property type="term" value="P:proteasome-mediated ubiquitin-dependent protein catabolic process"/>
    <property type="evidence" value="ECO:0007669"/>
    <property type="project" value="Ensembl"/>
</dbReference>
<feature type="compositionally biased region" description="Low complexity" evidence="17">
    <location>
        <begin position="224"/>
        <end position="234"/>
    </location>
</feature>
<dbReference type="InterPro" id="IPR050305">
    <property type="entry name" value="Small_GTPase_Rab"/>
</dbReference>
<dbReference type="Gene3D" id="3.40.50.300">
    <property type="entry name" value="P-loop containing nucleotide triphosphate hydrolases"/>
    <property type="match status" value="1"/>
</dbReference>
<keyword evidence="12" id="KW-0472">Membrane</keyword>
<comment type="similarity">
    <text evidence="4">Belongs to the small GTPase superfamily. Rab family.</text>
</comment>
<dbReference type="GO" id="GO:0003925">
    <property type="term" value="F:G protein activity"/>
    <property type="evidence" value="ECO:0007669"/>
    <property type="project" value="UniProtKB-EC"/>
</dbReference>
<dbReference type="GO" id="GO:0030335">
    <property type="term" value="P:positive regulation of cell migration"/>
    <property type="evidence" value="ECO:0007669"/>
    <property type="project" value="Ensembl"/>
</dbReference>
<dbReference type="KEGG" id="bmus:118887319"/>
<dbReference type="InterPro" id="IPR027417">
    <property type="entry name" value="P-loop_NTPase"/>
</dbReference>
<dbReference type="InterPro" id="IPR005225">
    <property type="entry name" value="Small_GTP-bd"/>
</dbReference>
<dbReference type="SMART" id="SM00173">
    <property type="entry name" value="RAS"/>
    <property type="match status" value="1"/>
</dbReference>
<evidence type="ECO:0000313" key="18">
    <source>
        <dbReference type="Ensembl" id="ENSBMSP00010029215.1"/>
    </source>
</evidence>
<dbReference type="GO" id="GO:0032232">
    <property type="term" value="P:negative regulation of actin filament bundle assembly"/>
    <property type="evidence" value="ECO:0007669"/>
    <property type="project" value="Ensembl"/>
</dbReference>
<comment type="subcellular location">
    <subcellularLocation>
        <location evidence="2">Membrane</location>
        <topology evidence="2">Lipid-anchor</topology>
    </subcellularLocation>
</comment>
<dbReference type="SUPFAM" id="SSF52540">
    <property type="entry name" value="P-loop containing nucleoside triphosphate hydrolases"/>
    <property type="match status" value="1"/>
</dbReference>
<evidence type="ECO:0000256" key="8">
    <source>
        <dbReference type="ARBA" id="ARBA00022786"/>
    </source>
</evidence>
<dbReference type="PANTHER" id="PTHR47980">
    <property type="entry name" value="LD44762P"/>
    <property type="match status" value="1"/>
</dbReference>
<evidence type="ECO:0000256" key="17">
    <source>
        <dbReference type="SAM" id="MobiDB-lite"/>
    </source>
</evidence>
<keyword evidence="9" id="KW-0378">Hydrolase</keyword>
<dbReference type="InterPro" id="IPR001806">
    <property type="entry name" value="Small_GTPase"/>
</dbReference>
<dbReference type="SMART" id="SM00176">
    <property type="entry name" value="RAN"/>
    <property type="match status" value="1"/>
</dbReference>
<dbReference type="OrthoDB" id="6339763at2759"/>
<dbReference type="RefSeq" id="XP_036693990.1">
    <property type="nucleotide sequence ID" value="XM_036838095.1"/>
</dbReference>
<evidence type="ECO:0000256" key="3">
    <source>
        <dbReference type="ARBA" id="ARBA00004906"/>
    </source>
</evidence>
<dbReference type="CDD" id="cd04121">
    <property type="entry name" value="Rab40"/>
    <property type="match status" value="1"/>
</dbReference>
<evidence type="ECO:0000256" key="9">
    <source>
        <dbReference type="ARBA" id="ARBA00022801"/>
    </source>
</evidence>
<evidence type="ECO:0000256" key="15">
    <source>
        <dbReference type="ARBA" id="ARBA00023289"/>
    </source>
</evidence>
<dbReference type="AlphaFoldDB" id="A0A8B8WBQ6"/>
<keyword evidence="19" id="KW-1185">Reference proteome</keyword>
<dbReference type="GeneID" id="118887319"/>
<evidence type="ECO:0000256" key="2">
    <source>
        <dbReference type="ARBA" id="ARBA00004635"/>
    </source>
</evidence>
<organism evidence="19 20">
    <name type="scientific">Balaenoptera musculus</name>
    <name type="common">Blue whale</name>
    <dbReference type="NCBI Taxonomy" id="9771"/>
    <lineage>
        <taxon>Eukaryota</taxon>
        <taxon>Metazoa</taxon>
        <taxon>Chordata</taxon>
        <taxon>Craniata</taxon>
        <taxon>Vertebrata</taxon>
        <taxon>Euteleostomi</taxon>
        <taxon>Mammalia</taxon>
        <taxon>Eutheria</taxon>
        <taxon>Laurasiatheria</taxon>
        <taxon>Artiodactyla</taxon>
        <taxon>Whippomorpha</taxon>
        <taxon>Cetacea</taxon>
        <taxon>Mysticeti</taxon>
        <taxon>Balaenopteridae</taxon>
        <taxon>Balaenoptera</taxon>
    </lineage>
</organism>
<dbReference type="GO" id="GO:0016567">
    <property type="term" value="P:protein ubiquitination"/>
    <property type="evidence" value="ECO:0007669"/>
    <property type="project" value="Ensembl"/>
</dbReference>
<dbReference type="PROSITE" id="PS51419">
    <property type="entry name" value="RAB"/>
    <property type="match status" value="1"/>
</dbReference>
<dbReference type="PRINTS" id="PR00449">
    <property type="entry name" value="RASTRNSFRMNG"/>
</dbReference>
<dbReference type="SMART" id="SM00175">
    <property type="entry name" value="RAB"/>
    <property type="match status" value="1"/>
</dbReference>
<gene>
    <name evidence="18 20" type="primary">RAB40B</name>
</gene>
<dbReference type="OMA" id="PMMNEAN"/>
<keyword evidence="10" id="KW-0460">Magnesium</keyword>
<keyword evidence="11" id="KW-0342">GTP-binding</keyword>
<reference evidence="20" key="2">
    <citation type="submission" date="2025-04" db="UniProtKB">
        <authorList>
            <consortium name="RefSeq"/>
        </authorList>
    </citation>
    <scope>IDENTIFICATION</scope>
    <source>
        <tissue evidence="20">Epidermis and Blubber</tissue>
    </source>
</reference>
<evidence type="ECO:0000256" key="13">
    <source>
        <dbReference type="ARBA" id="ARBA00023139"/>
    </source>
</evidence>
<comment type="pathway">
    <text evidence="3">Protein modification; protein ubiquitination.</text>
</comment>
<dbReference type="NCBIfam" id="TIGR00231">
    <property type="entry name" value="small_GTP"/>
    <property type="match status" value="1"/>
</dbReference>
<dbReference type="FunFam" id="3.40.50.300:FF:000371">
    <property type="entry name" value="RAB40C, member RAS oncogene family"/>
    <property type="match status" value="1"/>
</dbReference>
<feature type="compositionally biased region" description="Basic and acidic residues" evidence="17">
    <location>
        <begin position="264"/>
        <end position="275"/>
    </location>
</feature>
<reference evidence="18" key="1">
    <citation type="submission" date="2023-09" db="UniProtKB">
        <authorList>
            <consortium name="Ensembl"/>
        </authorList>
    </citation>
    <scope>IDENTIFICATION</scope>
</reference>
<protein>
    <recommendedName>
        <fullName evidence="5">small monomeric GTPase</fullName>
        <ecNumber evidence="5">3.6.5.2</ecNumber>
    </recommendedName>
</protein>
<dbReference type="Ensembl" id="ENSBMST00010032156.1">
    <property type="protein sequence ID" value="ENSBMSP00010029215.1"/>
    <property type="gene ID" value="ENSBMSG00010021192.1"/>
</dbReference>
<dbReference type="GO" id="GO:0048471">
    <property type="term" value="C:perinuclear region of cytoplasm"/>
    <property type="evidence" value="ECO:0007669"/>
    <property type="project" value="Ensembl"/>
</dbReference>
<dbReference type="GO" id="GO:1990756">
    <property type="term" value="F:ubiquitin-like ligase-substrate adaptor activity"/>
    <property type="evidence" value="ECO:0007669"/>
    <property type="project" value="Ensembl"/>
</dbReference>
<dbReference type="GO" id="GO:0005525">
    <property type="term" value="F:GTP binding"/>
    <property type="evidence" value="ECO:0007669"/>
    <property type="project" value="UniProtKB-KW"/>
</dbReference>
<dbReference type="GO" id="GO:0005635">
    <property type="term" value="C:nuclear envelope"/>
    <property type="evidence" value="ECO:0007669"/>
    <property type="project" value="Ensembl"/>
</dbReference>
<keyword evidence="13" id="KW-0564">Palmitate</keyword>
<dbReference type="PROSITE" id="PS51421">
    <property type="entry name" value="RAS"/>
    <property type="match status" value="1"/>
</dbReference>
<dbReference type="GO" id="GO:0046872">
    <property type="term" value="F:metal ion binding"/>
    <property type="evidence" value="ECO:0007669"/>
    <property type="project" value="UniProtKB-KW"/>
</dbReference>
<accession>A0A8B8WBQ6</accession>
<keyword evidence="8" id="KW-0833">Ubl conjugation pathway</keyword>
<comment type="catalytic activity">
    <reaction evidence="16">
        <text>GTP + H2O = GDP + phosphate + H(+)</text>
        <dbReference type="Rhea" id="RHEA:19669"/>
        <dbReference type="ChEBI" id="CHEBI:15377"/>
        <dbReference type="ChEBI" id="CHEBI:15378"/>
        <dbReference type="ChEBI" id="CHEBI:37565"/>
        <dbReference type="ChEBI" id="CHEBI:43474"/>
        <dbReference type="ChEBI" id="CHEBI:58189"/>
        <dbReference type="EC" id="3.6.5.2"/>
    </reaction>
    <physiologicalReaction direction="left-to-right" evidence="16">
        <dbReference type="Rhea" id="RHEA:19670"/>
    </physiologicalReaction>
</comment>
<keyword evidence="14" id="KW-0449">Lipoprotein</keyword>
<dbReference type="GO" id="GO:0005829">
    <property type="term" value="C:cytosol"/>
    <property type="evidence" value="ECO:0007669"/>
    <property type="project" value="Ensembl"/>
</dbReference>
<dbReference type="SMART" id="SM00174">
    <property type="entry name" value="RHO"/>
    <property type="match status" value="1"/>
</dbReference>
<name>A0A8B8WBQ6_BALMU</name>
<evidence type="ECO:0000256" key="12">
    <source>
        <dbReference type="ARBA" id="ARBA00023136"/>
    </source>
</evidence>
<comment type="cofactor">
    <cofactor evidence="1">
        <name>Mg(2+)</name>
        <dbReference type="ChEBI" id="CHEBI:18420"/>
    </cofactor>
</comment>
<evidence type="ECO:0000256" key="11">
    <source>
        <dbReference type="ARBA" id="ARBA00023134"/>
    </source>
</evidence>
<feature type="region of interest" description="Disordered" evidence="17">
    <location>
        <begin position="224"/>
        <end position="326"/>
    </location>
</feature>
<evidence type="ECO:0000256" key="4">
    <source>
        <dbReference type="ARBA" id="ARBA00006270"/>
    </source>
</evidence>
<keyword evidence="15" id="KW-0636">Prenylation</keyword>
<evidence type="ECO:0000256" key="16">
    <source>
        <dbReference type="ARBA" id="ARBA00047660"/>
    </source>
</evidence>